<dbReference type="STRING" id="1231339.Abci_003_016"/>
<accession>A0A6N3SPG1</accession>
<reference evidence="2 4" key="2">
    <citation type="submission" date="2019-07" db="EMBL/GenBank/DDBJ databases">
        <title>Whole genome shotgun sequence of Acetobacter cibinongensis NBRC 16605.</title>
        <authorList>
            <person name="Hosoyama A."/>
            <person name="Uohara A."/>
            <person name="Ohji S."/>
            <person name="Ichikawa N."/>
        </authorList>
    </citation>
    <scope>NUCLEOTIDE SEQUENCE [LARGE SCALE GENOMIC DNA]</scope>
    <source>
        <strain evidence="2 4">NBRC 16605</strain>
    </source>
</reference>
<evidence type="ECO:0000313" key="4">
    <source>
        <dbReference type="Proteomes" id="UP000321891"/>
    </source>
</evidence>
<comment type="caution">
    <text evidence="1">The sequence shown here is derived from an EMBL/GenBank/DDBJ whole genome shotgun (WGS) entry which is preliminary data.</text>
</comment>
<sequence>MTAPLPSPGWQPAPERSVPLGLAPSLRVRGLLAESLSLSWCPKSSADTLDFSLDATAWLQDTADYLATISTTVSSATGLPTDLRVQWASLVSGMACLFLAGGAPGTIQTVLVTLGTQQGRSLTQPVRIAILPDVPATKPPAPPQLPDGTPVPPNALALSSSVVLTADNGKPYLIA</sequence>
<gene>
    <name evidence="1" type="ORF">Abci_003_016</name>
    <name evidence="2" type="ORF">ACI01nite_16040</name>
</gene>
<dbReference type="RefSeq" id="WP_048837358.1">
    <property type="nucleotide sequence ID" value="NZ_BAMV01000003.1"/>
</dbReference>
<organism evidence="1 3">
    <name type="scientific">Acetobacter cibinongensis</name>
    <dbReference type="NCBI Taxonomy" id="146475"/>
    <lineage>
        <taxon>Bacteria</taxon>
        <taxon>Pseudomonadati</taxon>
        <taxon>Pseudomonadota</taxon>
        <taxon>Alphaproteobacteria</taxon>
        <taxon>Acetobacterales</taxon>
        <taxon>Acetobacteraceae</taxon>
        <taxon>Acetobacter</taxon>
    </lineage>
</organism>
<proteinExistence type="predicted"/>
<accession>A0A0D6N139</accession>
<dbReference type="Proteomes" id="UP000321891">
    <property type="component" value="Unassembled WGS sequence"/>
</dbReference>
<evidence type="ECO:0000313" key="3">
    <source>
        <dbReference type="Proteomes" id="UP000032671"/>
    </source>
</evidence>
<name>A0A0D6N139_9PROT</name>
<protein>
    <submittedName>
        <fullName evidence="1">Uncharacterized protein</fullName>
    </submittedName>
</protein>
<evidence type="ECO:0000313" key="2">
    <source>
        <dbReference type="EMBL" id="GEL59002.1"/>
    </source>
</evidence>
<dbReference type="EMBL" id="BAMV01000003">
    <property type="protein sequence ID" value="GAN59253.1"/>
    <property type="molecule type" value="Genomic_DNA"/>
</dbReference>
<dbReference type="Pfam" id="PF23148">
    <property type="entry name" value="Gp77"/>
    <property type="match status" value="1"/>
</dbReference>
<dbReference type="EMBL" id="BJVU01000006">
    <property type="protein sequence ID" value="GEL59002.1"/>
    <property type="molecule type" value="Genomic_DNA"/>
</dbReference>
<keyword evidence="4" id="KW-1185">Reference proteome</keyword>
<evidence type="ECO:0000313" key="1">
    <source>
        <dbReference type="EMBL" id="GAN59253.1"/>
    </source>
</evidence>
<dbReference type="InterPro" id="IPR056928">
    <property type="entry name" value="Gp77-like"/>
</dbReference>
<dbReference type="AlphaFoldDB" id="A0A0D6N139"/>
<reference evidence="1 3" key="1">
    <citation type="submission" date="2012-11" db="EMBL/GenBank/DDBJ databases">
        <title>Whole genome sequence of Acetobacter cibinongensis 4H-1.</title>
        <authorList>
            <person name="Azuma Y."/>
            <person name="Higashiura N."/>
            <person name="Hirakawa H."/>
            <person name="Matsushita K."/>
        </authorList>
    </citation>
    <scope>NUCLEOTIDE SEQUENCE [LARGE SCALE GENOMIC DNA]</scope>
    <source>
        <strain evidence="1 3">4H-1</strain>
    </source>
</reference>
<dbReference type="Proteomes" id="UP000032671">
    <property type="component" value="Unassembled WGS sequence"/>
</dbReference>